<evidence type="ECO:0008006" key="3">
    <source>
        <dbReference type="Google" id="ProtNLM"/>
    </source>
</evidence>
<gene>
    <name evidence="1" type="ORF">VF724_00115</name>
</gene>
<accession>A0ABU5ZFJ6</accession>
<dbReference type="RefSeq" id="WP_371752186.1">
    <property type="nucleotide sequence ID" value="NZ_JAYJLD010000001.1"/>
</dbReference>
<dbReference type="SUPFAM" id="SSF51679">
    <property type="entry name" value="Bacterial luciferase-like"/>
    <property type="match status" value="1"/>
</dbReference>
<dbReference type="Proteomes" id="UP001310386">
    <property type="component" value="Unassembled WGS sequence"/>
</dbReference>
<reference evidence="1" key="1">
    <citation type="submission" date="2023-12" db="EMBL/GenBank/DDBJ databases">
        <title>Fervidustalea candida gen. nov., sp. nov., a novel member of the family Paenibacillaceae isolated from a geothermal area.</title>
        <authorList>
            <person name="Li W.-J."/>
            <person name="Jiao J.-Y."/>
            <person name="Chen Y."/>
        </authorList>
    </citation>
    <scope>NUCLEOTIDE SEQUENCE</scope>
    <source>
        <strain evidence="1">SYSU GA230002</strain>
    </source>
</reference>
<evidence type="ECO:0000313" key="1">
    <source>
        <dbReference type="EMBL" id="MEB3100071.1"/>
    </source>
</evidence>
<organism evidence="1 2">
    <name type="scientific">Ferviditalea candida</name>
    <dbReference type="NCBI Taxonomy" id="3108399"/>
    <lineage>
        <taxon>Bacteria</taxon>
        <taxon>Bacillati</taxon>
        <taxon>Bacillota</taxon>
        <taxon>Bacilli</taxon>
        <taxon>Bacillales</taxon>
        <taxon>Paenibacillaceae</taxon>
        <taxon>Ferviditalea</taxon>
    </lineage>
</organism>
<dbReference type="EMBL" id="JAYJLD010000001">
    <property type="protein sequence ID" value="MEB3100071.1"/>
    <property type="molecule type" value="Genomic_DNA"/>
</dbReference>
<comment type="caution">
    <text evidence="1">The sequence shown here is derived from an EMBL/GenBank/DDBJ whole genome shotgun (WGS) entry which is preliminary data.</text>
</comment>
<evidence type="ECO:0000313" key="2">
    <source>
        <dbReference type="Proteomes" id="UP001310386"/>
    </source>
</evidence>
<sequence length="142" mass="16404">MLAVFSRQCELRDLHDGMAGPRYSADSQLTPEPMLHFFRLFRDAAVPPREEILDNFPENFKNHSIFFCRFFGDFYSVEELVESGNVIAGSPEDVANEIQRQRGEIGSEHLMCIVNFGNLTHGQTIRSMELFAREVMPRFDRN</sequence>
<proteinExistence type="predicted"/>
<dbReference type="InterPro" id="IPR036661">
    <property type="entry name" value="Luciferase-like_sf"/>
</dbReference>
<keyword evidence="2" id="KW-1185">Reference proteome</keyword>
<name>A0ABU5ZFJ6_9BACL</name>
<protein>
    <recommendedName>
        <fullName evidence="3">Luciferase-like domain-containing protein</fullName>
    </recommendedName>
</protein>
<dbReference type="Gene3D" id="3.20.20.30">
    <property type="entry name" value="Luciferase-like domain"/>
    <property type="match status" value="1"/>
</dbReference>